<dbReference type="Proteomes" id="UP000192247">
    <property type="component" value="Unassembled WGS sequence"/>
</dbReference>
<gene>
    <name evidence="1" type="ORF">BIW11_02767</name>
</gene>
<proteinExistence type="predicted"/>
<keyword evidence="2" id="KW-1185">Reference proteome</keyword>
<evidence type="ECO:0000313" key="1">
    <source>
        <dbReference type="EMBL" id="OQR78259.1"/>
    </source>
</evidence>
<dbReference type="AlphaFoldDB" id="A0A1V9XXR8"/>
<organism evidence="1 2">
    <name type="scientific">Tropilaelaps mercedesae</name>
    <dbReference type="NCBI Taxonomy" id="418985"/>
    <lineage>
        <taxon>Eukaryota</taxon>
        <taxon>Metazoa</taxon>
        <taxon>Ecdysozoa</taxon>
        <taxon>Arthropoda</taxon>
        <taxon>Chelicerata</taxon>
        <taxon>Arachnida</taxon>
        <taxon>Acari</taxon>
        <taxon>Parasitiformes</taxon>
        <taxon>Mesostigmata</taxon>
        <taxon>Gamasina</taxon>
        <taxon>Dermanyssoidea</taxon>
        <taxon>Laelapidae</taxon>
        <taxon>Tropilaelaps</taxon>
    </lineage>
</organism>
<reference evidence="1 2" key="1">
    <citation type="journal article" date="2017" name="Gigascience">
        <title>Draft genome of the honey bee ectoparasitic mite, Tropilaelaps mercedesae, is shaped by the parasitic life history.</title>
        <authorList>
            <person name="Dong X."/>
            <person name="Armstrong S.D."/>
            <person name="Xia D."/>
            <person name="Makepeace B.L."/>
            <person name="Darby A.C."/>
            <person name="Kadowaki T."/>
        </authorList>
    </citation>
    <scope>NUCLEOTIDE SEQUENCE [LARGE SCALE GENOMIC DNA]</scope>
    <source>
        <strain evidence="1">Wuxi-XJTLU</strain>
    </source>
</reference>
<comment type="caution">
    <text evidence="1">The sequence shown here is derived from an EMBL/GenBank/DDBJ whole genome shotgun (WGS) entry which is preliminary data.</text>
</comment>
<dbReference type="EMBL" id="MNPL01002453">
    <property type="protein sequence ID" value="OQR78259.1"/>
    <property type="molecule type" value="Genomic_DNA"/>
</dbReference>
<dbReference type="InParanoid" id="A0A1V9XXR8"/>
<evidence type="ECO:0000313" key="2">
    <source>
        <dbReference type="Proteomes" id="UP000192247"/>
    </source>
</evidence>
<sequence>MANWSPESLKSFNVTETSAIGAFGVHNPVNQPPMACWPPTPNHSMAC</sequence>
<name>A0A1V9XXR8_9ACAR</name>
<protein>
    <submittedName>
        <fullName evidence="1">Uncharacterized protein</fullName>
    </submittedName>
</protein>
<accession>A0A1V9XXR8</accession>